<organism evidence="2 3">
    <name type="scientific">Sphingobacterium thalpophilum</name>
    <dbReference type="NCBI Taxonomy" id="259"/>
    <lineage>
        <taxon>Bacteria</taxon>
        <taxon>Pseudomonadati</taxon>
        <taxon>Bacteroidota</taxon>
        <taxon>Sphingobacteriia</taxon>
        <taxon>Sphingobacteriales</taxon>
        <taxon>Sphingobacteriaceae</taxon>
        <taxon>Sphingobacterium</taxon>
    </lineage>
</organism>
<comment type="caution">
    <text evidence="2">The sequence shown here is derived from an EMBL/GenBank/DDBJ whole genome shotgun (WGS) entry which is preliminary data.</text>
</comment>
<proteinExistence type="predicted"/>
<evidence type="ECO:0000313" key="3">
    <source>
        <dbReference type="Proteomes" id="UP001566204"/>
    </source>
</evidence>
<evidence type="ECO:0000313" key="2">
    <source>
        <dbReference type="EMBL" id="MEZ0454116.1"/>
    </source>
</evidence>
<keyword evidence="1" id="KW-0732">Signal</keyword>
<dbReference type="Proteomes" id="UP001566204">
    <property type="component" value="Unassembled WGS sequence"/>
</dbReference>
<feature type="signal peptide" evidence="1">
    <location>
        <begin position="1"/>
        <end position="17"/>
    </location>
</feature>
<name>A0ABV4HHW4_9SPHI</name>
<accession>A0ABV4HHW4</accession>
<evidence type="ECO:0000256" key="1">
    <source>
        <dbReference type="SAM" id="SignalP"/>
    </source>
</evidence>
<reference evidence="2 3" key="1">
    <citation type="submission" date="2024-06" db="EMBL/GenBank/DDBJ databases">
        <title>Soil Sphingobacterium thalpophilum.</title>
        <authorList>
            <person name="Yang J."/>
            <person name="Li J."/>
        </authorList>
    </citation>
    <scope>NUCLEOTIDE SEQUENCE [LARGE SCALE GENOMIC DNA]</scope>
    <source>
        <strain evidence="2 3">22g91tb</strain>
    </source>
</reference>
<feature type="chain" id="PRO_5045729285" evidence="1">
    <location>
        <begin position="18"/>
        <end position="153"/>
    </location>
</feature>
<dbReference type="EMBL" id="JBEOQB010000006">
    <property type="protein sequence ID" value="MEZ0454116.1"/>
    <property type="molecule type" value="Genomic_DNA"/>
</dbReference>
<protein>
    <submittedName>
        <fullName evidence="2">Uncharacterized protein</fullName>
    </submittedName>
</protein>
<dbReference type="RefSeq" id="WP_370482495.1">
    <property type="nucleotide sequence ID" value="NZ_JBEOQA010000002.1"/>
</dbReference>
<gene>
    <name evidence="2" type="ORF">ABTW24_21170</name>
</gene>
<sequence>MKIKSMYLMMLTLVTLAFVGCSKDDDNTVPTGNKEALKVTVTAKGYTGEEGSTMSAQVIGSDAKGPTLWKVNGAAGTSGQSIYDLNNEYFAGGKTAVFESASAYLGATITVSAAAFSKPFTVVCKIEQGGKVIVDQTKEIVPKATPTVLSFQY</sequence>
<keyword evidence="3" id="KW-1185">Reference proteome</keyword>
<dbReference type="PROSITE" id="PS51257">
    <property type="entry name" value="PROKAR_LIPOPROTEIN"/>
    <property type="match status" value="1"/>
</dbReference>